<feature type="compositionally biased region" description="Low complexity" evidence="1">
    <location>
        <begin position="16"/>
        <end position="40"/>
    </location>
</feature>
<dbReference type="AlphaFoldDB" id="A0A420Y744"/>
<feature type="region of interest" description="Disordered" evidence="1">
    <location>
        <begin position="1"/>
        <end position="166"/>
    </location>
</feature>
<keyword evidence="2" id="KW-0472">Membrane</keyword>
<gene>
    <name evidence="3" type="ORF">DL546_001139</name>
</gene>
<feature type="compositionally biased region" description="Low complexity" evidence="1">
    <location>
        <begin position="100"/>
        <end position="111"/>
    </location>
</feature>
<feature type="transmembrane region" description="Helical" evidence="2">
    <location>
        <begin position="592"/>
        <end position="612"/>
    </location>
</feature>
<name>A0A420Y744_9PEZI</name>
<evidence type="ECO:0000313" key="4">
    <source>
        <dbReference type="Proteomes" id="UP000275385"/>
    </source>
</evidence>
<evidence type="ECO:0000256" key="1">
    <source>
        <dbReference type="SAM" id="MobiDB-lite"/>
    </source>
</evidence>
<proteinExistence type="predicted"/>
<keyword evidence="2" id="KW-1133">Transmembrane helix</keyword>
<dbReference type="EMBL" id="QVQW01000039">
    <property type="protein sequence ID" value="RKU43692.1"/>
    <property type="molecule type" value="Genomic_DNA"/>
</dbReference>
<evidence type="ECO:0008006" key="5">
    <source>
        <dbReference type="Google" id="ProtNLM"/>
    </source>
</evidence>
<protein>
    <recommendedName>
        <fullName evidence="5">Acetylserotonin methytransferase-like protein</fullName>
    </recommendedName>
</protein>
<organism evidence="3 4">
    <name type="scientific">Coniochaeta pulveracea</name>
    <dbReference type="NCBI Taxonomy" id="177199"/>
    <lineage>
        <taxon>Eukaryota</taxon>
        <taxon>Fungi</taxon>
        <taxon>Dikarya</taxon>
        <taxon>Ascomycota</taxon>
        <taxon>Pezizomycotina</taxon>
        <taxon>Sordariomycetes</taxon>
        <taxon>Sordariomycetidae</taxon>
        <taxon>Coniochaetales</taxon>
        <taxon>Coniochaetaceae</taxon>
        <taxon>Coniochaeta</taxon>
    </lineage>
</organism>
<feature type="compositionally biased region" description="Polar residues" evidence="1">
    <location>
        <begin position="157"/>
        <end position="166"/>
    </location>
</feature>
<feature type="region of interest" description="Disordered" evidence="1">
    <location>
        <begin position="510"/>
        <end position="540"/>
    </location>
</feature>
<feature type="compositionally biased region" description="Polar residues" evidence="1">
    <location>
        <begin position="76"/>
        <end position="92"/>
    </location>
</feature>
<keyword evidence="4" id="KW-1185">Reference proteome</keyword>
<comment type="caution">
    <text evidence="3">The sequence shown here is derived from an EMBL/GenBank/DDBJ whole genome shotgun (WGS) entry which is preliminary data.</text>
</comment>
<dbReference type="Proteomes" id="UP000275385">
    <property type="component" value="Unassembled WGS sequence"/>
</dbReference>
<evidence type="ECO:0000313" key="3">
    <source>
        <dbReference type="EMBL" id="RKU43692.1"/>
    </source>
</evidence>
<feature type="compositionally biased region" description="Low complexity" evidence="1">
    <location>
        <begin position="332"/>
        <end position="344"/>
    </location>
</feature>
<evidence type="ECO:0000256" key="2">
    <source>
        <dbReference type="SAM" id="Phobius"/>
    </source>
</evidence>
<accession>A0A420Y744</accession>
<feature type="compositionally biased region" description="Polar residues" evidence="1">
    <location>
        <begin position="112"/>
        <end position="124"/>
    </location>
</feature>
<reference evidence="3 4" key="1">
    <citation type="submission" date="2018-08" db="EMBL/GenBank/DDBJ databases">
        <title>Draft genome of the lignicolous fungus Coniochaeta pulveracea.</title>
        <authorList>
            <person name="Borstlap C.J."/>
            <person name="De Witt R.N."/>
            <person name="Botha A."/>
            <person name="Volschenk H."/>
        </authorList>
    </citation>
    <scope>NUCLEOTIDE SEQUENCE [LARGE SCALE GENOMIC DNA]</scope>
    <source>
        <strain evidence="3 4">CAB683</strain>
    </source>
</reference>
<feature type="region of interest" description="Disordered" evidence="1">
    <location>
        <begin position="201"/>
        <end position="255"/>
    </location>
</feature>
<feature type="compositionally biased region" description="Polar residues" evidence="1">
    <location>
        <begin position="219"/>
        <end position="231"/>
    </location>
</feature>
<dbReference type="STRING" id="177199.A0A420Y744"/>
<feature type="region of interest" description="Disordered" evidence="1">
    <location>
        <begin position="319"/>
        <end position="366"/>
    </location>
</feature>
<sequence>MSQPHPPPAGGFSLFPNTNNTRPPSRNQASRSASRTRATTPQPEAEPTMNVVTTPPKPQRKPSVRRQASVKDRQIPGSNGRQSAMDGRNSSLSRRDEEAVVSQPAPVAVSETQARCDTAMSDSHNLARKNSNRSRSSIAKPPLLYEPPVHPDAVAAASSSQDTGLRSIFPTYNPSVPLAQQDYYPTQASPTHIPRAAISRPLYSPEQPLRTPGPALRSPMSSHTPMSSDSAAQAPGRWPPRTAEPTPIPPTSTSADLQGLWKVANGWKASPSEGRTYCLKMTPEQDAPIYNLSSGQQPFYNLRLDPTSASAYVTLSRHDPHKSYKGAPPPTASSSASTSSQSSSKNWSEALTTTLEEESRRHPPNDGLVALLYPTAATKIALERPNDPASVARAENECARLVWDEDSQNYFLVHPALAMPFCVTVERNPAWSRTEYTLEHLESPQHMARLTRDGTGKGWLEIDTSIAAKIDAVYLVDVAVAALMLVAHKDDAFAQVEVFEPPPVLLAGGREGSVRSGRRNSSRLSIRMGGDRKDRKAGKKGVSRMEEFELDVESQSSGQYGGWKEPKKTKKEREKKDKLPFLVRAILGLFKAAFWVVTIGFRALAAVVGGLAKCLHAEQR</sequence>
<dbReference type="OrthoDB" id="5383338at2759"/>
<keyword evidence="2" id="KW-0812">Transmembrane</keyword>